<feature type="compositionally biased region" description="Acidic residues" evidence="1">
    <location>
        <begin position="1"/>
        <end position="11"/>
    </location>
</feature>
<dbReference type="Proteomes" id="UP001279734">
    <property type="component" value="Unassembled WGS sequence"/>
</dbReference>
<comment type="caution">
    <text evidence="2">The sequence shown here is derived from an EMBL/GenBank/DDBJ whole genome shotgun (WGS) entry which is preliminary data.</text>
</comment>
<reference evidence="2" key="1">
    <citation type="submission" date="2023-05" db="EMBL/GenBank/DDBJ databases">
        <title>Nepenthes gracilis genome sequencing.</title>
        <authorList>
            <person name="Fukushima K."/>
        </authorList>
    </citation>
    <scope>NUCLEOTIDE SEQUENCE</scope>
    <source>
        <strain evidence="2">SING2019-196</strain>
    </source>
</reference>
<gene>
    <name evidence="2" type="ORF">Nepgr_027755</name>
</gene>
<evidence type="ECO:0000313" key="2">
    <source>
        <dbReference type="EMBL" id="GMH25912.1"/>
    </source>
</evidence>
<accession>A0AAD3TAM9</accession>
<organism evidence="2 3">
    <name type="scientific">Nepenthes gracilis</name>
    <name type="common">Slender pitcher plant</name>
    <dbReference type="NCBI Taxonomy" id="150966"/>
    <lineage>
        <taxon>Eukaryota</taxon>
        <taxon>Viridiplantae</taxon>
        <taxon>Streptophyta</taxon>
        <taxon>Embryophyta</taxon>
        <taxon>Tracheophyta</taxon>
        <taxon>Spermatophyta</taxon>
        <taxon>Magnoliopsida</taxon>
        <taxon>eudicotyledons</taxon>
        <taxon>Gunneridae</taxon>
        <taxon>Pentapetalae</taxon>
        <taxon>Caryophyllales</taxon>
        <taxon>Nepenthaceae</taxon>
        <taxon>Nepenthes</taxon>
    </lineage>
</organism>
<evidence type="ECO:0000256" key="1">
    <source>
        <dbReference type="SAM" id="MobiDB-lite"/>
    </source>
</evidence>
<keyword evidence="3" id="KW-1185">Reference proteome</keyword>
<proteinExistence type="predicted"/>
<evidence type="ECO:0000313" key="3">
    <source>
        <dbReference type="Proteomes" id="UP001279734"/>
    </source>
</evidence>
<sequence length="89" mass="9465">MRVCDGLDERDDVGREGETRQAAPLRDTDREALTAGGQRGGQGGAAEGPRMLAMAGGAGLGQKQEGRKECPRDKEELLSLGPARHEFLC</sequence>
<feature type="compositionally biased region" description="Basic and acidic residues" evidence="1">
    <location>
        <begin position="64"/>
        <end position="89"/>
    </location>
</feature>
<feature type="compositionally biased region" description="Gly residues" evidence="1">
    <location>
        <begin position="37"/>
        <end position="46"/>
    </location>
</feature>
<dbReference type="EMBL" id="BSYO01000030">
    <property type="protein sequence ID" value="GMH25912.1"/>
    <property type="molecule type" value="Genomic_DNA"/>
</dbReference>
<name>A0AAD3TAM9_NEPGR</name>
<protein>
    <submittedName>
        <fullName evidence="2">Uncharacterized protein</fullName>
    </submittedName>
</protein>
<feature type="region of interest" description="Disordered" evidence="1">
    <location>
        <begin position="1"/>
        <end position="89"/>
    </location>
</feature>
<dbReference type="AlphaFoldDB" id="A0AAD3TAM9"/>